<reference evidence="2 3" key="1">
    <citation type="journal article" date="2016" name="Nat. Commun.">
        <title>Thousands of microbial genomes shed light on interconnected biogeochemical processes in an aquifer system.</title>
        <authorList>
            <person name="Anantharaman K."/>
            <person name="Brown C.T."/>
            <person name="Hug L.A."/>
            <person name="Sharon I."/>
            <person name="Castelle C.J."/>
            <person name="Probst A.J."/>
            <person name="Thomas B.C."/>
            <person name="Singh A."/>
            <person name="Wilkins M.J."/>
            <person name="Karaoz U."/>
            <person name="Brodie E.L."/>
            <person name="Williams K.H."/>
            <person name="Hubbard S.S."/>
            <person name="Banfield J.F."/>
        </authorList>
    </citation>
    <scope>NUCLEOTIDE SEQUENCE [LARGE SCALE GENOMIC DNA]</scope>
</reference>
<protein>
    <recommendedName>
        <fullName evidence="1">Phage-Barnase-EndoU-ColicinE5/D-RelE-like nuclease domain-containing protein</fullName>
    </recommendedName>
</protein>
<dbReference type="Proteomes" id="UP000176329">
    <property type="component" value="Unassembled WGS sequence"/>
</dbReference>
<dbReference type="AlphaFoldDB" id="A0A1F6LS90"/>
<dbReference type="EMBL" id="MFPV01000016">
    <property type="protein sequence ID" value="OGH62242.1"/>
    <property type="molecule type" value="Genomic_DNA"/>
</dbReference>
<evidence type="ECO:0000313" key="3">
    <source>
        <dbReference type="Proteomes" id="UP000176329"/>
    </source>
</evidence>
<name>A0A1F6LS90_9BACT</name>
<comment type="caution">
    <text evidence="2">The sequence shown here is derived from an EMBL/GenBank/DDBJ whole genome shotgun (WGS) entry which is preliminary data.</text>
</comment>
<sequence length="94" mass="10669">MLIKHGEVTRAFYHETLGTIDLVYGMGGINGFGLAHVKEKHPDILHSITDIIQQGAVIQKFDDRAYLETTDGRAIIRLDWDKNKKSWLVTAFKT</sequence>
<evidence type="ECO:0000313" key="2">
    <source>
        <dbReference type="EMBL" id="OGH62242.1"/>
    </source>
</evidence>
<evidence type="ECO:0000259" key="1">
    <source>
        <dbReference type="Pfam" id="PF18809"/>
    </source>
</evidence>
<dbReference type="Pfam" id="PF18809">
    <property type="entry name" value="PBECR1"/>
    <property type="match status" value="1"/>
</dbReference>
<proteinExistence type="predicted"/>
<gene>
    <name evidence="2" type="ORF">A2848_02110</name>
</gene>
<accession>A0A1F6LS90</accession>
<feature type="domain" description="Phage-Barnase-EndoU-ColicinE5/D-RelE-like nuclease" evidence="1">
    <location>
        <begin position="11"/>
        <end position="93"/>
    </location>
</feature>
<organism evidence="2 3">
    <name type="scientific">Candidatus Magasanikbacteria bacterium RIFCSPHIGHO2_01_FULL_50_8</name>
    <dbReference type="NCBI Taxonomy" id="1798674"/>
    <lineage>
        <taxon>Bacteria</taxon>
        <taxon>Candidatus Magasanikiibacteriota</taxon>
    </lineage>
</organism>
<dbReference type="InterPro" id="IPR041092">
    <property type="entry name" value="PBECR1"/>
</dbReference>